<feature type="region of interest" description="Disordered" evidence="2">
    <location>
        <begin position="1798"/>
        <end position="1817"/>
    </location>
</feature>
<dbReference type="SMART" id="SM00573">
    <property type="entry name" value="HSA"/>
    <property type="match status" value="1"/>
</dbReference>
<feature type="region of interest" description="Disordered" evidence="2">
    <location>
        <begin position="1852"/>
        <end position="1903"/>
    </location>
</feature>
<feature type="compositionally biased region" description="Basic and acidic residues" evidence="2">
    <location>
        <begin position="976"/>
        <end position="990"/>
    </location>
</feature>
<dbReference type="PANTHER" id="PTHR46774:SF3">
    <property type="entry name" value="CHROMATIN MODIFICATION-RELATED PROTEIN EAF1 A-RELATED"/>
    <property type="match status" value="1"/>
</dbReference>
<name>A0AAF0X4Y7_DAUCS</name>
<dbReference type="InterPro" id="IPR044798">
    <property type="entry name" value="EAF1A/B"/>
</dbReference>
<feature type="compositionally biased region" description="Polar residues" evidence="2">
    <location>
        <begin position="436"/>
        <end position="447"/>
    </location>
</feature>
<reference evidence="5" key="2">
    <citation type="submission" date="2022-03" db="EMBL/GenBank/DDBJ databases">
        <title>Draft title - Genomic analysis of global carrot germplasm unveils the trajectory of domestication and the origin of high carotenoid orange carrot.</title>
        <authorList>
            <person name="Iorizzo M."/>
            <person name="Ellison S."/>
            <person name="Senalik D."/>
            <person name="Macko-Podgorni A."/>
            <person name="Grzebelus D."/>
            <person name="Bostan H."/>
            <person name="Rolling W."/>
            <person name="Curaba J."/>
            <person name="Simon P."/>
        </authorList>
    </citation>
    <scope>NUCLEOTIDE SEQUENCE</scope>
    <source>
        <tissue evidence="5">Leaf</tissue>
    </source>
</reference>
<evidence type="ECO:0000259" key="4">
    <source>
        <dbReference type="PROSITE" id="PS51204"/>
    </source>
</evidence>
<gene>
    <name evidence="5" type="ORF">DCAR_0521257</name>
</gene>
<keyword evidence="6" id="KW-1185">Reference proteome</keyword>
<evidence type="ECO:0000313" key="5">
    <source>
        <dbReference type="EMBL" id="WOH01871.1"/>
    </source>
</evidence>
<feature type="region of interest" description="Disordered" evidence="2">
    <location>
        <begin position="154"/>
        <end position="203"/>
    </location>
</feature>
<feature type="region of interest" description="Disordered" evidence="2">
    <location>
        <begin position="936"/>
        <end position="1002"/>
    </location>
</feature>
<evidence type="ECO:0000256" key="1">
    <source>
        <dbReference type="ARBA" id="ARBA00022853"/>
    </source>
</evidence>
<evidence type="ECO:0000313" key="6">
    <source>
        <dbReference type="Proteomes" id="UP000077755"/>
    </source>
</evidence>
<feature type="region of interest" description="Disordered" evidence="2">
    <location>
        <begin position="108"/>
        <end position="135"/>
    </location>
</feature>
<feature type="compositionally biased region" description="Basic and acidic residues" evidence="2">
    <location>
        <begin position="1868"/>
        <end position="1883"/>
    </location>
</feature>
<feature type="compositionally biased region" description="Polar residues" evidence="2">
    <location>
        <begin position="1894"/>
        <end position="1903"/>
    </location>
</feature>
<feature type="compositionally biased region" description="Polar residues" evidence="2">
    <location>
        <begin position="842"/>
        <end position="856"/>
    </location>
</feature>
<dbReference type="Pfam" id="PF07529">
    <property type="entry name" value="HSA"/>
    <property type="match status" value="1"/>
</dbReference>
<dbReference type="GO" id="GO:0035267">
    <property type="term" value="C:NuA4 histone acetyltransferase complex"/>
    <property type="evidence" value="ECO:0007669"/>
    <property type="project" value="InterPro"/>
</dbReference>
<feature type="compositionally biased region" description="Polar residues" evidence="2">
    <location>
        <begin position="1663"/>
        <end position="1689"/>
    </location>
</feature>
<feature type="compositionally biased region" description="Polar residues" evidence="2">
    <location>
        <begin position="1696"/>
        <end position="1707"/>
    </location>
</feature>
<dbReference type="InterPro" id="IPR014012">
    <property type="entry name" value="HSA_dom"/>
</dbReference>
<evidence type="ECO:0000259" key="3">
    <source>
        <dbReference type="PROSITE" id="PS50090"/>
    </source>
</evidence>
<feature type="compositionally biased region" description="Low complexity" evidence="2">
    <location>
        <begin position="1884"/>
        <end position="1893"/>
    </location>
</feature>
<feature type="domain" description="HSA" evidence="4">
    <location>
        <begin position="601"/>
        <end position="688"/>
    </location>
</feature>
<dbReference type="GO" id="GO:0006325">
    <property type="term" value="P:chromatin organization"/>
    <property type="evidence" value="ECO:0007669"/>
    <property type="project" value="UniProtKB-KW"/>
</dbReference>
<feature type="region of interest" description="Disordered" evidence="2">
    <location>
        <begin position="428"/>
        <end position="447"/>
    </location>
</feature>
<protein>
    <recommendedName>
        <fullName evidence="7">Myb-like domain-containing protein</fullName>
    </recommendedName>
</protein>
<sequence>MHECSPELPVSVNACIDSMGVVVNHKGGVSNDLSSNQTDIEETKVELSQHYVCYEQARRQLEFLEQGGDPLDFRTGTENAASLSVQSTSLTDQHPEQFVISETKGSFALAASPPGDSDESSGRPRAPSVNDPNSADNLMLFIKENGIPKGERSLLRSSRGTVGPFEQSSQLVGGQHAKESDESTAFGLPKKAYERRNRSRPNRVVVRSNSTDVMSSSSARTALSSLHVPKVVKGTVDADNQKDHMISSNSNMNPTSPNCIIIPKEEPYKLQIDMELDGGNAAESTVAQPNVGLTNAQIDRSASENMQDSRHNQIMEFEFQRTQNETVLSKPESQAGSEQISVGQECDPSLNIANNEVQDTCSLINRFGGSIGDGKDPLNEIGNKNGVLEAKGSDLETSGSKAGLQVNGIVDNEILTNLKSIGSNGCTKEDALESGEPTNMESTKSAEDNNVTKVDNICDAANVNNSSCHSQEIGSLLRDEEALNEKVSNSESKAKNLMVIEGNEQVETSFLENERMPGNVIDSNHLNGNKDTHTGRLHCSIDTCVPETPDAMFPPRDSSISLEQQTCSQDLKLETKAREDSILEEARVIEAKRKRIAELSVYTLCVESRRKSHWDFVLEEMAWLANDFAQERLWKTSAAAQIGCQAASAARLKFEEQKQVTRRLAKAVMDFWCLVEEMSKEREFQKPGNDFGHAVQGYALRFLQYNSSTVQYVQAEVAATPIISNLGVVDMSWKDHLTEENLFYSVPAGAMQIYKKSIESYLLQLEKTGICMQEEVETSGYDAVADYDSRENALEEDEGDANTFYLPGAFVNSRPSKLEQKKKRHLIKGFAAKSYDMVSDSPFMQSNENKSGNHRSVLTGKRTSDADNGSIPTKRMRTASRQRVLSPFNAGAHGCLQAPSKTDASSGDTNSFQDDQNVLHGGSVVLNNMEVESVRNFDRQPQFDSEVSHRPKKKKKTKNLGSTYEHNWRSNSNFQDEQRDSYKRRSESHQFESNGTNGLYGHHIGKKPKLIKQSLDNSIDNVAPVNCSLSSPVASQMSNMPNPNKFIKMLGGRDRGRKMKGLKTASGQTGPGTSWSLFEDQALVVLVHDMGPNWDLVSDAFNSTLKFKCIFRNPKECKERHKVVMDSPGGEGADSADDSGSSRPYRSTLPGIPKGSARQLFQRLQGPMEEDTIKSHLEKITAIGKKQHHRRAQDPKHLQQPHNSHTYALSQVCPNNLDGGPVLTPLDLCDATASSPDVLSLGYQSPNASMLPNSNQGNVAPMLPASGVTSTSAVPGSNFSSASSQINASVRDGRPGIAKSVSISTDEQQRLQQYSQMISGRNFQQSNMPVSGVHPGTDRGVRMLSSGNGVGSPNGLNRSMQMQRPGLQGVASSNMVGPGSMHPSGMMAVPNPVNIHSSPGAGQGNSMMRPHDPMHMMRPTQNVEHQRQMMIPELQMQVSQGNSQGITPYGGLNSSFSNQSAAPSVPSYPLHHQQLHPMSTQHSHVLTNSHHPHLRGPNLASNAQQQALAIRIAKERHIQQQRLLQQHQQQQFAASNSLMPPVPAQPQLAVSSPQNSSQSQTSSPQVSLPPLTTSSSMSPISQIQQKHHIPPHSVARNPRVGGSGSTNQVGKQRQRHSQQLQLQQSGRQHPQQRHQSQVQHQSHSHNQKQLSSHISHQPQPQQVLYSGQTTSSKQHQQTRSHSENSNQNRVLPVAGLTSTSGQAVPPNQQQRQQSQALPKLVNQPQLAVQRLVQPNRQVTSDQSNRVQARETHTSLHPTNSSSQAVSSAAAPSCVDVANVMSADFSASTPQLKALDQVSDSSMSNPATPIDSAGTPPLTIESLPPVRPGTDHIYSSNSLPCVGPGGAVQWLEEPVQLESLTPPPPLEQQQEHLKPQQQQEDSKQSQEQSLLLQEVGNSTSPPEQ</sequence>
<dbReference type="PROSITE" id="PS51204">
    <property type="entry name" value="HSA"/>
    <property type="match status" value="1"/>
</dbReference>
<organism evidence="5 6">
    <name type="scientific">Daucus carota subsp. sativus</name>
    <name type="common">Carrot</name>
    <dbReference type="NCBI Taxonomy" id="79200"/>
    <lineage>
        <taxon>Eukaryota</taxon>
        <taxon>Viridiplantae</taxon>
        <taxon>Streptophyta</taxon>
        <taxon>Embryophyta</taxon>
        <taxon>Tracheophyta</taxon>
        <taxon>Spermatophyta</taxon>
        <taxon>Magnoliopsida</taxon>
        <taxon>eudicotyledons</taxon>
        <taxon>Gunneridae</taxon>
        <taxon>Pentapetalae</taxon>
        <taxon>asterids</taxon>
        <taxon>campanulids</taxon>
        <taxon>Apiales</taxon>
        <taxon>Apiaceae</taxon>
        <taxon>Apioideae</taxon>
        <taxon>Scandiceae</taxon>
        <taxon>Daucinae</taxon>
        <taxon>Daucus</taxon>
        <taxon>Daucus sect. Daucus</taxon>
    </lineage>
</organism>
<feature type="compositionally biased region" description="Polar residues" evidence="2">
    <location>
        <begin position="155"/>
        <end position="172"/>
    </location>
</feature>
<feature type="compositionally biased region" description="Low complexity" evidence="2">
    <location>
        <begin position="1521"/>
        <end position="1531"/>
    </location>
</feature>
<dbReference type="Proteomes" id="UP000077755">
    <property type="component" value="Chromosome 5"/>
</dbReference>
<keyword evidence="1" id="KW-0156">Chromatin regulator</keyword>
<dbReference type="Pfam" id="PF13921">
    <property type="entry name" value="Myb_DNA-bind_6"/>
    <property type="match status" value="1"/>
</dbReference>
<dbReference type="InterPro" id="IPR001005">
    <property type="entry name" value="SANT/Myb"/>
</dbReference>
<dbReference type="SMART" id="SM00717">
    <property type="entry name" value="SANT"/>
    <property type="match status" value="1"/>
</dbReference>
<feature type="compositionally biased region" description="Low complexity" evidence="2">
    <location>
        <begin position="1550"/>
        <end position="1584"/>
    </location>
</feature>
<proteinExistence type="predicted"/>
<feature type="region of interest" description="Disordered" evidence="2">
    <location>
        <begin position="1733"/>
        <end position="1764"/>
    </location>
</feature>
<dbReference type="Gene3D" id="1.10.10.60">
    <property type="entry name" value="Homeodomain-like"/>
    <property type="match status" value="1"/>
</dbReference>
<feature type="compositionally biased region" description="Low complexity" evidence="2">
    <location>
        <begin position="1617"/>
        <end position="1641"/>
    </location>
</feature>
<dbReference type="PANTHER" id="PTHR46774">
    <property type="entry name" value="CHROMATIN MODIFICATION-RELATED PROTEIN EAF1 A-RELATED"/>
    <property type="match status" value="1"/>
</dbReference>
<evidence type="ECO:0008006" key="7">
    <source>
        <dbReference type="Google" id="ProtNLM"/>
    </source>
</evidence>
<dbReference type="EMBL" id="CP093347">
    <property type="protein sequence ID" value="WOH01871.1"/>
    <property type="molecule type" value="Genomic_DNA"/>
</dbReference>
<reference evidence="5" key="1">
    <citation type="journal article" date="2016" name="Nat. Genet.">
        <title>A high-quality carrot genome assembly provides new insights into carotenoid accumulation and asterid genome evolution.</title>
        <authorList>
            <person name="Iorizzo M."/>
            <person name="Ellison S."/>
            <person name="Senalik D."/>
            <person name="Zeng P."/>
            <person name="Satapoomin P."/>
            <person name="Huang J."/>
            <person name="Bowman M."/>
            <person name="Iovene M."/>
            <person name="Sanseverino W."/>
            <person name="Cavagnaro P."/>
            <person name="Yildiz M."/>
            <person name="Macko-Podgorni A."/>
            <person name="Moranska E."/>
            <person name="Grzebelus E."/>
            <person name="Grzebelus D."/>
            <person name="Ashrafi H."/>
            <person name="Zheng Z."/>
            <person name="Cheng S."/>
            <person name="Spooner D."/>
            <person name="Van Deynze A."/>
            <person name="Simon P."/>
        </authorList>
    </citation>
    <scope>NUCLEOTIDE SEQUENCE</scope>
    <source>
        <tissue evidence="5">Leaf</tissue>
    </source>
</reference>
<evidence type="ECO:0000256" key="2">
    <source>
        <dbReference type="SAM" id="MobiDB-lite"/>
    </source>
</evidence>
<feature type="region of interest" description="Disordered" evidence="2">
    <location>
        <begin position="1521"/>
        <end position="1717"/>
    </location>
</feature>
<feature type="compositionally biased region" description="Polar residues" evidence="2">
    <location>
        <begin position="959"/>
        <end position="975"/>
    </location>
</feature>
<feature type="compositionally biased region" description="Polar residues" evidence="2">
    <location>
        <begin position="899"/>
        <end position="916"/>
    </location>
</feature>
<dbReference type="PROSITE" id="PS50090">
    <property type="entry name" value="MYB_LIKE"/>
    <property type="match status" value="1"/>
</dbReference>
<feature type="region of interest" description="Disordered" evidence="2">
    <location>
        <begin position="1122"/>
        <end position="1154"/>
    </location>
</feature>
<feature type="compositionally biased region" description="Polar residues" evidence="2">
    <location>
        <begin position="1733"/>
        <end position="1746"/>
    </location>
</feature>
<dbReference type="CDD" id="cd00167">
    <property type="entry name" value="SANT"/>
    <property type="match status" value="1"/>
</dbReference>
<accession>A0AAF0X4Y7</accession>
<feature type="region of interest" description="Disordered" evidence="2">
    <location>
        <begin position="841"/>
        <end position="916"/>
    </location>
</feature>
<feature type="compositionally biased region" description="Low complexity" evidence="2">
    <location>
        <begin position="1647"/>
        <end position="1662"/>
    </location>
</feature>
<feature type="domain" description="Myb-like" evidence="3">
    <location>
        <begin position="1074"/>
        <end position="1125"/>
    </location>
</feature>